<dbReference type="InterPro" id="IPR003607">
    <property type="entry name" value="HD/PDEase_dom"/>
</dbReference>
<dbReference type="SMART" id="SM00471">
    <property type="entry name" value="HDc"/>
    <property type="match status" value="1"/>
</dbReference>
<dbReference type="SUPFAM" id="SSF109604">
    <property type="entry name" value="HD-domain/PDEase-like"/>
    <property type="match status" value="1"/>
</dbReference>
<evidence type="ECO:0000256" key="6">
    <source>
        <dbReference type="ARBA" id="ARBA00049417"/>
    </source>
</evidence>
<evidence type="ECO:0000256" key="4">
    <source>
        <dbReference type="ARBA" id="ARBA00022801"/>
    </source>
</evidence>
<sequence>MLIKPNDLFYGEKYINLSRKELLEKVQTQMSSQRFKHVLGVETAAVELAQRYGVSTEAASIAALTHDYAKERNHGEMHDLIISANLDLELLQYGSEIWHGPVGAILVKKELGIQDADILNAIHYHTVGRPEMSLLEQIIYVADYIEPGRVFPVVSEARKAAETSLAEAVAFETEHTLLHLIGQKRKIYPKTIDTYNTWVAKP</sequence>
<keyword evidence="4 8" id="KW-0378">Hydrolase</keyword>
<dbReference type="InterPro" id="IPR005249">
    <property type="entry name" value="YqeK"/>
</dbReference>
<evidence type="ECO:0000256" key="5">
    <source>
        <dbReference type="ARBA" id="ARBA00023004"/>
    </source>
</evidence>
<evidence type="ECO:0000256" key="3">
    <source>
        <dbReference type="ARBA" id="ARBA00022741"/>
    </source>
</evidence>
<protein>
    <recommendedName>
        <fullName evidence="1">bis(5'-nucleosyl)-tetraphosphatase (symmetrical)</fullName>
        <ecNumber evidence="1">3.6.1.41</ecNumber>
    </recommendedName>
</protein>
<dbReference type="CDD" id="cd00077">
    <property type="entry name" value="HDc"/>
    <property type="match status" value="1"/>
</dbReference>
<dbReference type="PANTHER" id="PTHR35795:SF1">
    <property type="entry name" value="BIS(5'-NUCLEOSYL)-TETRAPHOSPHATASE, SYMMETRICAL"/>
    <property type="match status" value="1"/>
</dbReference>
<dbReference type="Proteomes" id="UP001597285">
    <property type="component" value="Unassembled WGS sequence"/>
</dbReference>
<dbReference type="RefSeq" id="WP_058918116.1">
    <property type="nucleotide sequence ID" value="NZ_JBHSQC010000025.1"/>
</dbReference>
<name>A0ABW4NMQ5_9LACT</name>
<dbReference type="GO" id="GO:0008803">
    <property type="term" value="F:bis(5'-nucleosyl)-tetraphosphatase (symmetrical) activity"/>
    <property type="evidence" value="ECO:0007669"/>
    <property type="project" value="UniProtKB-EC"/>
</dbReference>
<keyword evidence="9" id="KW-1185">Reference proteome</keyword>
<comment type="catalytic activity">
    <reaction evidence="6">
        <text>P(1),P(4)-bis(5'-adenosyl) tetraphosphate + H2O = 2 ADP + 2 H(+)</text>
        <dbReference type="Rhea" id="RHEA:24252"/>
        <dbReference type="ChEBI" id="CHEBI:15377"/>
        <dbReference type="ChEBI" id="CHEBI:15378"/>
        <dbReference type="ChEBI" id="CHEBI:58141"/>
        <dbReference type="ChEBI" id="CHEBI:456216"/>
        <dbReference type="EC" id="3.6.1.41"/>
    </reaction>
</comment>
<evidence type="ECO:0000313" key="8">
    <source>
        <dbReference type="EMBL" id="MFD1799715.1"/>
    </source>
</evidence>
<evidence type="ECO:0000256" key="2">
    <source>
        <dbReference type="ARBA" id="ARBA00022723"/>
    </source>
</evidence>
<feature type="domain" description="HD/PDEase" evidence="7">
    <location>
        <begin position="30"/>
        <end position="157"/>
    </location>
</feature>
<dbReference type="EMBL" id="JBHUFF010000013">
    <property type="protein sequence ID" value="MFD1799715.1"/>
    <property type="molecule type" value="Genomic_DNA"/>
</dbReference>
<dbReference type="NCBIfam" id="TIGR00488">
    <property type="entry name" value="bis(5'-nucleosyl)-tetraphosphatase (symmetrical) YqeK"/>
    <property type="match status" value="1"/>
</dbReference>
<dbReference type="EC" id="3.6.1.41" evidence="1"/>
<accession>A0ABW4NMQ5</accession>
<dbReference type="PANTHER" id="PTHR35795">
    <property type="entry name" value="SLR1885 PROTEIN"/>
    <property type="match status" value="1"/>
</dbReference>
<evidence type="ECO:0000256" key="1">
    <source>
        <dbReference type="ARBA" id="ARBA00012506"/>
    </source>
</evidence>
<keyword evidence="5" id="KW-0408">Iron</keyword>
<dbReference type="Gene3D" id="1.10.3210.10">
    <property type="entry name" value="Hypothetical protein af1432"/>
    <property type="match status" value="1"/>
</dbReference>
<evidence type="ECO:0000313" key="9">
    <source>
        <dbReference type="Proteomes" id="UP001597285"/>
    </source>
</evidence>
<keyword evidence="2" id="KW-0479">Metal-binding</keyword>
<gene>
    <name evidence="8" type="primary">yqeK</name>
    <name evidence="8" type="ORF">ACFSBK_07595</name>
</gene>
<reference evidence="9" key="1">
    <citation type="journal article" date="2019" name="Int. J. Syst. Evol. Microbiol.">
        <title>The Global Catalogue of Microorganisms (GCM) 10K type strain sequencing project: providing services to taxonomists for standard genome sequencing and annotation.</title>
        <authorList>
            <consortium name="The Broad Institute Genomics Platform"/>
            <consortium name="The Broad Institute Genome Sequencing Center for Infectious Disease"/>
            <person name="Wu L."/>
            <person name="Ma J."/>
        </authorList>
    </citation>
    <scope>NUCLEOTIDE SEQUENCE [LARGE SCALE GENOMIC DNA]</scope>
    <source>
        <strain evidence="9">KCTC 42143</strain>
    </source>
</reference>
<comment type="caution">
    <text evidence="8">The sequence shown here is derived from an EMBL/GenBank/DDBJ whole genome shotgun (WGS) entry which is preliminary data.</text>
</comment>
<proteinExistence type="predicted"/>
<organism evidence="8 9">
    <name type="scientific">Carnobacterium antarcticum</name>
    <dbReference type="NCBI Taxonomy" id="2126436"/>
    <lineage>
        <taxon>Bacteria</taxon>
        <taxon>Bacillati</taxon>
        <taxon>Bacillota</taxon>
        <taxon>Bacilli</taxon>
        <taxon>Lactobacillales</taxon>
        <taxon>Carnobacteriaceae</taxon>
        <taxon>Carnobacterium</taxon>
    </lineage>
</organism>
<dbReference type="InterPro" id="IPR051094">
    <property type="entry name" value="Diverse_Catalytic_Enzymes"/>
</dbReference>
<dbReference type="InterPro" id="IPR006674">
    <property type="entry name" value="HD_domain"/>
</dbReference>
<keyword evidence="3" id="KW-0547">Nucleotide-binding</keyword>
<evidence type="ECO:0000259" key="7">
    <source>
        <dbReference type="SMART" id="SM00471"/>
    </source>
</evidence>
<dbReference type="Pfam" id="PF01966">
    <property type="entry name" value="HD"/>
    <property type="match status" value="1"/>
</dbReference>